<dbReference type="GO" id="GO:0016432">
    <property type="term" value="F:tRNA-uridine aminocarboxypropyltransferase activity"/>
    <property type="evidence" value="ECO:0007669"/>
    <property type="project" value="UniProtKB-EC"/>
</dbReference>
<dbReference type="PANTHER" id="PTHR15627:SF8">
    <property type="entry name" value="TRNA-URIDINE AMINOCARBOXYPROPYLTRANSFERASE 1"/>
    <property type="match status" value="1"/>
</dbReference>
<keyword evidence="14" id="KW-1185">Reference proteome</keyword>
<protein>
    <recommendedName>
        <fullName evidence="9">tRNA-uridine aminocarboxypropyltransferase 1</fullName>
        <ecNumber evidence="2">2.5.1.25</ecNumber>
    </recommendedName>
    <alternativeName>
        <fullName evidence="10">DTW domain-containing protein 1</fullName>
    </alternativeName>
</protein>
<evidence type="ECO:0000256" key="10">
    <source>
        <dbReference type="ARBA" id="ARBA00042508"/>
    </source>
</evidence>
<comment type="similarity">
    <text evidence="8">Belongs to the TDD superfamily. DTWD1 family.</text>
</comment>
<gene>
    <name evidence="13" type="ORF">Zmor_015268</name>
</gene>
<dbReference type="PANTHER" id="PTHR15627">
    <property type="entry name" value="NATURAL KILLER CELL-SPECIFIC ANTIGEN KLIP1"/>
    <property type="match status" value="1"/>
</dbReference>
<evidence type="ECO:0000256" key="4">
    <source>
        <dbReference type="ARBA" id="ARBA00022691"/>
    </source>
</evidence>
<keyword evidence="4" id="KW-0949">S-adenosyl-L-methionine</keyword>
<evidence type="ECO:0000256" key="2">
    <source>
        <dbReference type="ARBA" id="ARBA00012386"/>
    </source>
</evidence>
<dbReference type="EC" id="2.5.1.25" evidence="2"/>
<keyword evidence="3" id="KW-0808">Transferase</keyword>
<dbReference type="InterPro" id="IPR051521">
    <property type="entry name" value="tRNA_Mod/Golgi_Maint"/>
</dbReference>
<reference evidence="13" key="1">
    <citation type="journal article" date="2023" name="G3 (Bethesda)">
        <title>Whole genome assemblies of Zophobas morio and Tenebrio molitor.</title>
        <authorList>
            <person name="Kaur S."/>
            <person name="Stinson S.A."/>
            <person name="diCenzo G.C."/>
        </authorList>
    </citation>
    <scope>NUCLEOTIDE SEQUENCE</scope>
    <source>
        <strain evidence="13">QUZm001</strain>
    </source>
</reference>
<feature type="domain" description="DTW" evidence="12">
    <location>
        <begin position="21"/>
        <end position="151"/>
    </location>
</feature>
<dbReference type="GO" id="GO:0005634">
    <property type="term" value="C:nucleus"/>
    <property type="evidence" value="ECO:0007669"/>
    <property type="project" value="UniProtKB-SubCell"/>
</dbReference>
<evidence type="ECO:0000256" key="9">
    <source>
        <dbReference type="ARBA" id="ARBA00039242"/>
    </source>
</evidence>
<comment type="subcellular location">
    <subcellularLocation>
        <location evidence="1">Nucleus</location>
    </subcellularLocation>
</comment>
<name>A0AA38ILX0_9CUCU</name>
<accession>A0AA38ILX0</accession>
<evidence type="ECO:0000256" key="6">
    <source>
        <dbReference type="ARBA" id="ARBA00023242"/>
    </source>
</evidence>
<dbReference type="AlphaFoldDB" id="A0AA38ILX0"/>
<keyword evidence="6" id="KW-0539">Nucleus</keyword>
<evidence type="ECO:0000313" key="13">
    <source>
        <dbReference type="EMBL" id="KAJ3656172.1"/>
    </source>
</evidence>
<evidence type="ECO:0000256" key="3">
    <source>
        <dbReference type="ARBA" id="ARBA00022679"/>
    </source>
</evidence>
<comment type="caution">
    <text evidence="13">The sequence shown here is derived from an EMBL/GenBank/DDBJ whole genome shotgun (WGS) entry which is preliminary data.</text>
</comment>
<dbReference type="Pfam" id="PF03942">
    <property type="entry name" value="DTW"/>
    <property type="match status" value="1"/>
</dbReference>
<evidence type="ECO:0000256" key="8">
    <source>
        <dbReference type="ARBA" id="ARBA00038290"/>
    </source>
</evidence>
<evidence type="ECO:0000256" key="7">
    <source>
        <dbReference type="ARBA" id="ARBA00037050"/>
    </source>
</evidence>
<dbReference type="SMART" id="SM01144">
    <property type="entry name" value="DTW"/>
    <property type="match status" value="1"/>
</dbReference>
<proteinExistence type="inferred from homology"/>
<evidence type="ECO:0000256" key="5">
    <source>
        <dbReference type="ARBA" id="ARBA00022694"/>
    </source>
</evidence>
<keyword evidence="5" id="KW-0819">tRNA processing</keyword>
<evidence type="ECO:0000256" key="11">
    <source>
        <dbReference type="ARBA" id="ARBA00048718"/>
    </source>
</evidence>
<dbReference type="GO" id="GO:0006400">
    <property type="term" value="P:tRNA modification"/>
    <property type="evidence" value="ECO:0007669"/>
    <property type="project" value="TreeGrafter"/>
</dbReference>
<comment type="catalytic activity">
    <reaction evidence="11">
        <text>a uridine in tRNA + S-adenosyl-L-methionine = a 3-[(3S)-3-amino-3-carboxypropyl]uridine in tRNA + S-methyl-5'-thioadenosine + H(+)</text>
        <dbReference type="Rhea" id="RHEA:62432"/>
        <dbReference type="Rhea" id="RHEA-COMP:13339"/>
        <dbReference type="Rhea" id="RHEA-COMP:16092"/>
        <dbReference type="ChEBI" id="CHEBI:15378"/>
        <dbReference type="ChEBI" id="CHEBI:17509"/>
        <dbReference type="ChEBI" id="CHEBI:59789"/>
        <dbReference type="ChEBI" id="CHEBI:65315"/>
        <dbReference type="ChEBI" id="CHEBI:82930"/>
        <dbReference type="EC" id="2.5.1.25"/>
    </reaction>
</comment>
<dbReference type="Proteomes" id="UP001168821">
    <property type="component" value="Unassembled WGS sequence"/>
</dbReference>
<evidence type="ECO:0000256" key="1">
    <source>
        <dbReference type="ARBA" id="ARBA00004123"/>
    </source>
</evidence>
<dbReference type="InterPro" id="IPR005636">
    <property type="entry name" value="DTW"/>
</dbReference>
<comment type="function">
    <text evidence="7">Catalyzes the formation of 3-(3-amino-3-carboxypropyl)uridine (acp3U) at position 20 in the D-loop of several cytoplasmic tRNAs (acp3U(20)).</text>
</comment>
<organism evidence="13 14">
    <name type="scientific">Zophobas morio</name>
    <dbReference type="NCBI Taxonomy" id="2755281"/>
    <lineage>
        <taxon>Eukaryota</taxon>
        <taxon>Metazoa</taxon>
        <taxon>Ecdysozoa</taxon>
        <taxon>Arthropoda</taxon>
        <taxon>Hexapoda</taxon>
        <taxon>Insecta</taxon>
        <taxon>Pterygota</taxon>
        <taxon>Neoptera</taxon>
        <taxon>Endopterygota</taxon>
        <taxon>Coleoptera</taxon>
        <taxon>Polyphaga</taxon>
        <taxon>Cucujiformia</taxon>
        <taxon>Tenebrionidae</taxon>
        <taxon>Zophobas</taxon>
    </lineage>
</organism>
<evidence type="ECO:0000259" key="12">
    <source>
        <dbReference type="SMART" id="SM01144"/>
    </source>
</evidence>
<dbReference type="EMBL" id="JALNTZ010000004">
    <property type="protein sequence ID" value="KAJ3656172.1"/>
    <property type="molecule type" value="Genomic_DNA"/>
</dbReference>
<evidence type="ECO:0000313" key="14">
    <source>
        <dbReference type="Proteomes" id="UP001168821"/>
    </source>
</evidence>
<sequence length="154" mass="17245">MANPKRKLEGRHPCPKCGKSRKFFCYTCYVPISELEGVLPVVKLPIKIDIIKHKHEIDGKSTAGHAAILARDDVSIYTYPDIPDYSTENVVLIFPSQHAISISQLVDKENYDSIINSNNLTLEELPRGVNRSTLMKTALKLLGIRVKASIKTIE</sequence>